<accession>A0A2M9H0Q3</accession>
<sequence length="243" mass="25744">MPHPPTASRLLALTARQFTAQVPAMVAAAPWACVLFALSLPGALLLNQAGGPREAWFLLAAVVNLLALARVALAWQRQLAGVPRQAPSLDGAQARVLALVFAAIVAVAALKSISGSLTLSLYFQMPNTPSTVFLAIALLLLMILWLPMTHLLGSWSLALPQAALTDGYGWRRSRQALRGAVWPFAAVLLLLTGLTEVTGAALRQALVLWRADAIITAAGGLLLTLALLLFLSILCATAYRERA</sequence>
<dbReference type="AlphaFoldDB" id="A0A2M9H0Q3"/>
<dbReference type="RefSeq" id="WP_100507748.1">
    <property type="nucleotide sequence ID" value="NZ_CADILE010000002.1"/>
</dbReference>
<dbReference type="Proteomes" id="UP000494122">
    <property type="component" value="Unassembled WGS sequence"/>
</dbReference>
<evidence type="ECO:0000313" key="1">
    <source>
        <dbReference type="EMBL" id="CAB3832713.1"/>
    </source>
</evidence>
<protein>
    <submittedName>
        <fullName evidence="1">Uncharacterized protein</fullName>
    </submittedName>
</protein>
<dbReference type="EMBL" id="CADILE010000002">
    <property type="protein sequence ID" value="CAB3832713.1"/>
    <property type="molecule type" value="Genomic_DNA"/>
</dbReference>
<organism evidence="1 2">
    <name type="scientific">Achromobacter ruhlandii</name>
    <dbReference type="NCBI Taxonomy" id="72557"/>
    <lineage>
        <taxon>Bacteria</taxon>
        <taxon>Pseudomonadati</taxon>
        <taxon>Pseudomonadota</taxon>
        <taxon>Betaproteobacteria</taxon>
        <taxon>Burkholderiales</taxon>
        <taxon>Alcaligenaceae</taxon>
        <taxon>Achromobacter</taxon>
    </lineage>
</organism>
<gene>
    <name evidence="1" type="ORF">LMG3328_00842</name>
</gene>
<reference evidence="1 2" key="1">
    <citation type="submission" date="2020-04" db="EMBL/GenBank/DDBJ databases">
        <authorList>
            <person name="De Canck E."/>
        </authorList>
    </citation>
    <scope>NUCLEOTIDE SEQUENCE [LARGE SCALE GENOMIC DNA]</scope>
    <source>
        <strain evidence="1 2">LMG 3328</strain>
    </source>
</reference>
<name>A0A2M9H0Q3_9BURK</name>
<proteinExistence type="predicted"/>
<evidence type="ECO:0000313" key="2">
    <source>
        <dbReference type="Proteomes" id="UP000494122"/>
    </source>
</evidence>